<evidence type="ECO:0000256" key="6">
    <source>
        <dbReference type="RuleBase" id="RU363034"/>
    </source>
</evidence>
<keyword evidence="5" id="KW-1015">Disulfide bond</keyword>
<evidence type="ECO:0000256" key="1">
    <source>
        <dbReference type="ARBA" id="ARBA00004613"/>
    </source>
</evidence>
<evidence type="ECO:0000256" key="5">
    <source>
        <dbReference type="ARBA" id="ARBA00023157"/>
    </source>
</evidence>
<dbReference type="PRINTS" id="PR00722">
    <property type="entry name" value="CHYMOTRYPSIN"/>
</dbReference>
<dbReference type="Gene3D" id="3.40.50.12090">
    <property type="match status" value="1"/>
</dbReference>
<dbReference type="InterPro" id="IPR033116">
    <property type="entry name" value="TRYPSIN_SER"/>
</dbReference>
<dbReference type="PROSITE" id="PS50240">
    <property type="entry name" value="TRYPSIN_DOM"/>
    <property type="match status" value="1"/>
</dbReference>
<dbReference type="PROSITE" id="PS00134">
    <property type="entry name" value="TRYPSIN_HIS"/>
    <property type="match status" value="1"/>
</dbReference>
<dbReference type="InterPro" id="IPR050127">
    <property type="entry name" value="Serine_Proteases_S1"/>
</dbReference>
<keyword evidence="3 6" id="KW-0645">Protease</keyword>
<organism evidence="10 11">
    <name type="scientific">Egibacter rhizosphaerae</name>
    <dbReference type="NCBI Taxonomy" id="1670831"/>
    <lineage>
        <taxon>Bacteria</taxon>
        <taxon>Bacillati</taxon>
        <taxon>Actinomycetota</taxon>
        <taxon>Nitriliruptoria</taxon>
        <taxon>Egibacterales</taxon>
        <taxon>Egibacteraceae</taxon>
        <taxon>Egibacter</taxon>
    </lineage>
</organism>
<dbReference type="InterPro" id="IPR001254">
    <property type="entry name" value="Trypsin_dom"/>
</dbReference>
<dbReference type="GO" id="GO:0005615">
    <property type="term" value="C:extracellular space"/>
    <property type="evidence" value="ECO:0007669"/>
    <property type="project" value="TreeGrafter"/>
</dbReference>
<dbReference type="Pfam" id="PF04122">
    <property type="entry name" value="CW_binding_2"/>
    <property type="match status" value="3"/>
</dbReference>
<dbReference type="InterPro" id="IPR018114">
    <property type="entry name" value="TRYPSIN_HIS"/>
</dbReference>
<protein>
    <submittedName>
        <fullName evidence="10">Trypsin-like serine protease</fullName>
    </submittedName>
</protein>
<sequence length="607" mass="62259">MGARWGWRAAGAPLLLSAAVLLGLPSAEAIESRVYEGEDTEDGEQETTAFVWHVEHAEDSNAIEEARDCSGALVAPDWVVTAAHCVAEDDRTTYVGLGLDTTDQAMQLGEFVTAEQVERHPAATDPTEHADLALLRLPEPVEAEPHTVAGSQPPEGTDTTIAGWGRSGPGQDDYPDRLQVATAPVVADEVCDEAFGPAYIADTMICAGEGGPDSPDTCAGDSGGPLIDTRNGAVAGITSFGQPGCDGNAVGVYTATSAHLDWLDEVTDGAITVIEDETEVRDDDVTDPDDDRDGASTEPRRLAGDDRIGTALAVAEQWDRADTVLLATARDFPDALAAGALAQAEGAPLLLTEPHGLPTDVRDALVRLDPDAVTVLGGSRAVAPAVEDELAALGLEVERVAGQTRADTAGRLAVHAGAPGNEVVLVDGHGFADAVSAGALLATETPPPTLLAAGDGLPAGTRDALDELEPSTVTIVGGEAAVPQAVEDELTAQGMETRRLAGGDRYITSLAVAAEALARQDAEGVPPDHPRPLITATGAGFADALSAGVLTGHQRGVLLLTASGSPAPAVADTLGAYTWSTLTAVGGTAAVSDETLEHLYATVREEP</sequence>
<dbReference type="PROSITE" id="PS00135">
    <property type="entry name" value="TRYPSIN_SER"/>
    <property type="match status" value="1"/>
</dbReference>
<dbReference type="CDD" id="cd00190">
    <property type="entry name" value="Tryp_SPc"/>
    <property type="match status" value="1"/>
</dbReference>
<dbReference type="InterPro" id="IPR009003">
    <property type="entry name" value="Peptidase_S1_PA"/>
</dbReference>
<evidence type="ECO:0000313" key="11">
    <source>
        <dbReference type="Proteomes" id="UP000291469"/>
    </source>
</evidence>
<keyword evidence="11" id="KW-1185">Reference proteome</keyword>
<reference evidence="10 11" key="1">
    <citation type="submission" date="2019-01" db="EMBL/GenBank/DDBJ databases">
        <title>Egibacter rhizosphaerae EGI 80759T.</title>
        <authorList>
            <person name="Chen D.-D."/>
            <person name="Tian Y."/>
            <person name="Jiao J.-Y."/>
            <person name="Zhang X.-T."/>
            <person name="Zhang Y.-G."/>
            <person name="Zhang Y."/>
            <person name="Xiao M."/>
            <person name="Shu W.-S."/>
            <person name="Li W.-J."/>
        </authorList>
    </citation>
    <scope>NUCLEOTIDE SEQUENCE [LARGE SCALE GENOMIC DNA]</scope>
    <source>
        <strain evidence="10 11">EGI 80759</strain>
    </source>
</reference>
<gene>
    <name evidence="10" type="ORF">ER308_12250</name>
</gene>
<dbReference type="InterPro" id="IPR007253">
    <property type="entry name" value="Cell_wall-bd_2"/>
</dbReference>
<dbReference type="OrthoDB" id="1496095at2"/>
<evidence type="ECO:0000256" key="3">
    <source>
        <dbReference type="ARBA" id="ARBA00022670"/>
    </source>
</evidence>
<feature type="signal peptide" evidence="8">
    <location>
        <begin position="1"/>
        <end position="29"/>
    </location>
</feature>
<dbReference type="Proteomes" id="UP000291469">
    <property type="component" value="Chromosome"/>
</dbReference>
<feature type="chain" id="PRO_5019288177" evidence="8">
    <location>
        <begin position="30"/>
        <end position="607"/>
    </location>
</feature>
<dbReference type="SUPFAM" id="SSF50494">
    <property type="entry name" value="Trypsin-like serine proteases"/>
    <property type="match status" value="1"/>
</dbReference>
<keyword evidence="6" id="KW-0720">Serine protease</keyword>
<feature type="region of interest" description="Disordered" evidence="7">
    <location>
        <begin position="276"/>
        <end position="302"/>
    </location>
</feature>
<feature type="region of interest" description="Disordered" evidence="7">
    <location>
        <begin position="144"/>
        <end position="174"/>
    </location>
</feature>
<accession>A0A411YG98</accession>
<keyword evidence="8" id="KW-0732">Signal</keyword>
<evidence type="ECO:0000259" key="9">
    <source>
        <dbReference type="PROSITE" id="PS50240"/>
    </source>
</evidence>
<feature type="compositionally biased region" description="Acidic residues" evidence="7">
    <location>
        <begin position="276"/>
        <end position="292"/>
    </location>
</feature>
<dbReference type="GO" id="GO:0006508">
    <property type="term" value="P:proteolysis"/>
    <property type="evidence" value="ECO:0007669"/>
    <property type="project" value="UniProtKB-KW"/>
</dbReference>
<keyword evidence="4 6" id="KW-0378">Hydrolase</keyword>
<comment type="subcellular location">
    <subcellularLocation>
        <location evidence="1">Secreted</location>
    </subcellularLocation>
</comment>
<evidence type="ECO:0000256" key="2">
    <source>
        <dbReference type="ARBA" id="ARBA00022525"/>
    </source>
</evidence>
<dbReference type="KEGG" id="erz:ER308_12250"/>
<dbReference type="InterPro" id="IPR001314">
    <property type="entry name" value="Peptidase_S1A"/>
</dbReference>
<feature type="compositionally biased region" description="Basic and acidic residues" evidence="7">
    <location>
        <begin position="293"/>
        <end position="302"/>
    </location>
</feature>
<evidence type="ECO:0000256" key="4">
    <source>
        <dbReference type="ARBA" id="ARBA00022801"/>
    </source>
</evidence>
<dbReference type="AlphaFoldDB" id="A0A411YG98"/>
<proteinExistence type="predicted"/>
<dbReference type="PANTHER" id="PTHR24264:SF65">
    <property type="entry name" value="SRCR DOMAIN-CONTAINING PROTEIN"/>
    <property type="match status" value="1"/>
</dbReference>
<feature type="domain" description="Peptidase S1" evidence="9">
    <location>
        <begin position="34"/>
        <end position="268"/>
    </location>
</feature>
<keyword evidence="2" id="KW-0964">Secreted</keyword>
<dbReference type="PANTHER" id="PTHR24264">
    <property type="entry name" value="TRYPSIN-RELATED"/>
    <property type="match status" value="1"/>
</dbReference>
<dbReference type="EMBL" id="CP036402">
    <property type="protein sequence ID" value="QBI20260.1"/>
    <property type="molecule type" value="Genomic_DNA"/>
</dbReference>
<dbReference type="SMART" id="SM00020">
    <property type="entry name" value="Tryp_SPc"/>
    <property type="match status" value="1"/>
</dbReference>
<dbReference type="Gene3D" id="2.40.10.10">
    <property type="entry name" value="Trypsin-like serine proteases"/>
    <property type="match status" value="1"/>
</dbReference>
<dbReference type="GO" id="GO:0004252">
    <property type="term" value="F:serine-type endopeptidase activity"/>
    <property type="evidence" value="ECO:0007669"/>
    <property type="project" value="InterPro"/>
</dbReference>
<name>A0A411YG98_9ACTN</name>
<dbReference type="InterPro" id="IPR043504">
    <property type="entry name" value="Peptidase_S1_PA_chymotrypsin"/>
</dbReference>
<dbReference type="Pfam" id="PF00089">
    <property type="entry name" value="Trypsin"/>
    <property type="match status" value="1"/>
</dbReference>
<evidence type="ECO:0000256" key="8">
    <source>
        <dbReference type="SAM" id="SignalP"/>
    </source>
</evidence>
<dbReference type="RefSeq" id="WP_131155257.1">
    <property type="nucleotide sequence ID" value="NZ_CP036402.1"/>
</dbReference>
<evidence type="ECO:0000313" key="10">
    <source>
        <dbReference type="EMBL" id="QBI20260.1"/>
    </source>
</evidence>
<evidence type="ECO:0000256" key="7">
    <source>
        <dbReference type="SAM" id="MobiDB-lite"/>
    </source>
</evidence>